<proteinExistence type="predicted"/>
<dbReference type="OrthoDB" id="1939000at2759"/>
<feature type="coiled-coil region" evidence="1">
    <location>
        <begin position="64"/>
        <end position="91"/>
    </location>
</feature>
<keyword evidence="1" id="KW-0175">Coiled coil</keyword>
<sequence>MARPDISRMLSDEGSELEACLDQLEATMANGDKKIVDCFDSIKKLKGAMKITLDEVKEDFTGVVDSLRKEIDNFRVVNENLKAKITVLERAVANGGPSQREIPKLRIPKPKPFNGIRDAKVLENFIWQMEQYFKASKMEDEGEKNSPTCWRRIDSSSLWMDSRSGQNRRTRQGVKDLASTLVAAEHLVEFSNKVSDSSKSKQTKSYNKGKGWGEKKDSFKSFRKLSKGKEDPKKTGCFLCDGDHRV</sequence>
<dbReference type="AlphaFoldDB" id="A0A9Q0KXW3"/>
<evidence type="ECO:0000313" key="3">
    <source>
        <dbReference type="EMBL" id="KAJ4978783.1"/>
    </source>
</evidence>
<keyword evidence="4" id="KW-1185">Reference proteome</keyword>
<reference evidence="3" key="1">
    <citation type="journal article" date="2023" name="Plant J.">
        <title>The genome of the king protea, Protea cynaroides.</title>
        <authorList>
            <person name="Chang J."/>
            <person name="Duong T.A."/>
            <person name="Schoeman C."/>
            <person name="Ma X."/>
            <person name="Roodt D."/>
            <person name="Barker N."/>
            <person name="Li Z."/>
            <person name="Van de Peer Y."/>
            <person name="Mizrachi E."/>
        </authorList>
    </citation>
    <scope>NUCLEOTIDE SEQUENCE</scope>
    <source>
        <tissue evidence="3">Young leaves</tissue>
    </source>
</reference>
<evidence type="ECO:0000256" key="1">
    <source>
        <dbReference type="SAM" id="Coils"/>
    </source>
</evidence>
<accession>A0A9Q0KXW3</accession>
<organism evidence="3 4">
    <name type="scientific">Protea cynaroides</name>
    <dbReference type="NCBI Taxonomy" id="273540"/>
    <lineage>
        <taxon>Eukaryota</taxon>
        <taxon>Viridiplantae</taxon>
        <taxon>Streptophyta</taxon>
        <taxon>Embryophyta</taxon>
        <taxon>Tracheophyta</taxon>
        <taxon>Spermatophyta</taxon>
        <taxon>Magnoliopsida</taxon>
        <taxon>Proteales</taxon>
        <taxon>Proteaceae</taxon>
        <taxon>Protea</taxon>
    </lineage>
</organism>
<dbReference type="Proteomes" id="UP001141806">
    <property type="component" value="Unassembled WGS sequence"/>
</dbReference>
<evidence type="ECO:0000256" key="2">
    <source>
        <dbReference type="SAM" id="MobiDB-lite"/>
    </source>
</evidence>
<protein>
    <submittedName>
        <fullName evidence="3">Uncharacterized protein</fullName>
    </submittedName>
</protein>
<gene>
    <name evidence="3" type="ORF">NE237_009563</name>
</gene>
<feature type="region of interest" description="Disordered" evidence="2">
    <location>
        <begin position="193"/>
        <end position="216"/>
    </location>
</feature>
<evidence type="ECO:0000313" key="4">
    <source>
        <dbReference type="Proteomes" id="UP001141806"/>
    </source>
</evidence>
<name>A0A9Q0KXW3_9MAGN</name>
<dbReference type="EMBL" id="JAMYWD010000002">
    <property type="protein sequence ID" value="KAJ4978783.1"/>
    <property type="molecule type" value="Genomic_DNA"/>
</dbReference>
<comment type="caution">
    <text evidence="3">The sequence shown here is derived from an EMBL/GenBank/DDBJ whole genome shotgun (WGS) entry which is preliminary data.</text>
</comment>